<evidence type="ECO:0000313" key="5">
    <source>
        <dbReference type="EMBL" id="KAJ6631262.1"/>
    </source>
</evidence>
<dbReference type="InterPro" id="IPR028098">
    <property type="entry name" value="Glyco_trans_4-like_N"/>
</dbReference>
<dbReference type="Gene3D" id="3.40.50.2000">
    <property type="entry name" value="Glycogen Phosphorylase B"/>
    <property type="match status" value="2"/>
</dbReference>
<dbReference type="PANTHER" id="PTHR45947:SF3">
    <property type="entry name" value="SULFOQUINOVOSYL TRANSFERASE SQD2"/>
    <property type="match status" value="1"/>
</dbReference>
<dbReference type="AlphaFoldDB" id="A0A9Q0RSZ9"/>
<dbReference type="InterPro" id="IPR050194">
    <property type="entry name" value="Glycosyltransferase_grp1"/>
</dbReference>
<keyword evidence="6" id="KW-1185">Reference proteome</keyword>
<dbReference type="PANTHER" id="PTHR45947">
    <property type="entry name" value="SULFOQUINOVOSYL TRANSFERASE SQD2"/>
    <property type="match status" value="1"/>
</dbReference>
<dbReference type="InterPro" id="IPR001296">
    <property type="entry name" value="Glyco_trans_1"/>
</dbReference>
<dbReference type="Pfam" id="PF13439">
    <property type="entry name" value="Glyco_transf_4"/>
    <property type="match status" value="1"/>
</dbReference>
<evidence type="ECO:0000259" key="3">
    <source>
        <dbReference type="Pfam" id="PF00534"/>
    </source>
</evidence>
<evidence type="ECO:0000256" key="2">
    <source>
        <dbReference type="SAM" id="Phobius"/>
    </source>
</evidence>
<keyword evidence="1" id="KW-0328">Glycosyltransferase</keyword>
<protein>
    <submittedName>
        <fullName evidence="5">D-inositol 3-phosphate glycosyltransferase</fullName>
    </submittedName>
</protein>
<keyword evidence="2" id="KW-1133">Transmembrane helix</keyword>
<evidence type="ECO:0000313" key="6">
    <source>
        <dbReference type="Proteomes" id="UP001151699"/>
    </source>
</evidence>
<keyword evidence="1" id="KW-0808">Transferase</keyword>
<comment type="caution">
    <text evidence="5">The sequence shown here is derived from an EMBL/GenBank/DDBJ whole genome shotgun (WGS) entry which is preliminary data.</text>
</comment>
<organism evidence="5 6">
    <name type="scientific">Pseudolycoriella hygida</name>
    <dbReference type="NCBI Taxonomy" id="35572"/>
    <lineage>
        <taxon>Eukaryota</taxon>
        <taxon>Metazoa</taxon>
        <taxon>Ecdysozoa</taxon>
        <taxon>Arthropoda</taxon>
        <taxon>Hexapoda</taxon>
        <taxon>Insecta</taxon>
        <taxon>Pterygota</taxon>
        <taxon>Neoptera</taxon>
        <taxon>Endopterygota</taxon>
        <taxon>Diptera</taxon>
        <taxon>Nematocera</taxon>
        <taxon>Sciaroidea</taxon>
        <taxon>Sciaridae</taxon>
        <taxon>Pseudolycoriella</taxon>
    </lineage>
</organism>
<feature type="domain" description="Glycosyl transferase family 1" evidence="3">
    <location>
        <begin position="121"/>
        <end position="249"/>
    </location>
</feature>
<keyword evidence="2" id="KW-0812">Transmembrane</keyword>
<dbReference type="EMBL" id="WJQU01002719">
    <property type="protein sequence ID" value="KAJ6631262.1"/>
    <property type="molecule type" value="Genomic_DNA"/>
</dbReference>
<gene>
    <name evidence="5" type="primary">mshA</name>
    <name evidence="5" type="ORF">Bhyg_16989</name>
</gene>
<keyword evidence="2" id="KW-0472">Membrane</keyword>
<reference evidence="5" key="1">
    <citation type="submission" date="2022-07" db="EMBL/GenBank/DDBJ databases">
        <authorList>
            <person name="Trinca V."/>
            <person name="Uliana J.V.C."/>
            <person name="Torres T.T."/>
            <person name="Ward R.J."/>
            <person name="Monesi N."/>
        </authorList>
    </citation>
    <scope>NUCLEOTIDE SEQUENCE</scope>
    <source>
        <strain evidence="5">HSMRA1968</strain>
        <tissue evidence="5">Whole embryos</tissue>
    </source>
</reference>
<accession>A0A9Q0RSZ9</accession>
<dbReference type="SUPFAM" id="SSF53756">
    <property type="entry name" value="UDP-Glycosyltransferase/glycogen phosphorylase"/>
    <property type="match status" value="1"/>
</dbReference>
<dbReference type="OrthoDB" id="8299684at2759"/>
<dbReference type="Pfam" id="PF00534">
    <property type="entry name" value="Glycos_transf_1"/>
    <property type="match status" value="1"/>
</dbReference>
<evidence type="ECO:0000259" key="4">
    <source>
        <dbReference type="Pfam" id="PF13439"/>
    </source>
</evidence>
<dbReference type="Proteomes" id="UP001151699">
    <property type="component" value="Unassembled WGS sequence"/>
</dbReference>
<evidence type="ECO:0000256" key="1">
    <source>
        <dbReference type="ARBA" id="ARBA00022676"/>
    </source>
</evidence>
<feature type="transmembrane region" description="Helical" evidence="2">
    <location>
        <begin position="260"/>
        <end position="278"/>
    </location>
</feature>
<name>A0A9Q0RSZ9_9DIPT</name>
<sequence>MFTRKISPDQQTQEHRIHYPIIHTNYWISGWVGLQMRKILGAKQLHTYHSLGCVKYCSVDNIPPIAETRLKYERQILENAEFIIATSPEEERHMRTYMSTIGDIQMVPCGTNVKVFKSINRQEARKRLHFKQNDKIVLYVGRFDYRKGIETLVRAVNVSKFRNDSSLKLVIAGGWIEGGSDGDERQRIGRVVTECNLTDITIFTGQLGPKNLHLYYAAADCCVVPSYYEPFGLVTIEAMASSTPVVGSDLLCYEMSLKTLILILFLILLILSYQRGLVYQQILQTRSMSVSSATNY</sequence>
<dbReference type="GO" id="GO:0016757">
    <property type="term" value="F:glycosyltransferase activity"/>
    <property type="evidence" value="ECO:0007669"/>
    <property type="project" value="UniProtKB-KW"/>
</dbReference>
<feature type="non-terminal residue" evidence="5">
    <location>
        <position position="1"/>
    </location>
</feature>
<proteinExistence type="predicted"/>
<feature type="domain" description="Glycosyltransferase subfamily 4-like N-terminal" evidence="4">
    <location>
        <begin position="16"/>
        <end position="113"/>
    </location>
</feature>